<comment type="similarity">
    <text evidence="1">In the C-terminal section; belongs to the transpeptidase family.</text>
</comment>
<dbReference type="EMBL" id="CP006254">
    <property type="protein sequence ID" value="AGT32480.2"/>
    <property type="molecule type" value="Genomic_DNA"/>
</dbReference>
<evidence type="ECO:0000256" key="12">
    <source>
        <dbReference type="ARBA" id="ARBA00034000"/>
    </source>
</evidence>
<dbReference type="GO" id="GO:0008955">
    <property type="term" value="F:peptidoglycan glycosyltransferase activity"/>
    <property type="evidence" value="ECO:0007669"/>
    <property type="project" value="UniProtKB-EC"/>
</dbReference>
<dbReference type="PANTHER" id="PTHR32282">
    <property type="entry name" value="BINDING PROTEIN TRANSPEPTIDASE, PUTATIVE-RELATED"/>
    <property type="match status" value="1"/>
</dbReference>
<dbReference type="GO" id="GO:0008658">
    <property type="term" value="F:penicillin binding"/>
    <property type="evidence" value="ECO:0007669"/>
    <property type="project" value="InterPro"/>
</dbReference>
<keyword evidence="8" id="KW-0133">Cell shape</keyword>
<dbReference type="SUPFAM" id="SSF49265">
    <property type="entry name" value="Fibronectin type III"/>
    <property type="match status" value="1"/>
</dbReference>
<dbReference type="InterPro" id="IPR012338">
    <property type="entry name" value="Beta-lactam/transpept-like"/>
</dbReference>
<evidence type="ECO:0000256" key="1">
    <source>
        <dbReference type="ARBA" id="ARBA00007090"/>
    </source>
</evidence>
<feature type="region of interest" description="Disordered" evidence="14">
    <location>
        <begin position="1"/>
        <end position="24"/>
    </location>
</feature>
<comment type="similarity">
    <text evidence="2">In the N-terminal section; belongs to the glycosyltransferase 51 family.</text>
</comment>
<dbReference type="SMART" id="SM00060">
    <property type="entry name" value="FN3"/>
    <property type="match status" value="1"/>
</dbReference>
<evidence type="ECO:0000256" key="11">
    <source>
        <dbReference type="ARBA" id="ARBA00023316"/>
    </source>
</evidence>
<feature type="compositionally biased region" description="Acidic residues" evidence="14">
    <location>
        <begin position="838"/>
        <end position="861"/>
    </location>
</feature>
<feature type="compositionally biased region" description="Low complexity" evidence="14">
    <location>
        <begin position="808"/>
        <end position="837"/>
    </location>
</feature>
<dbReference type="Pfam" id="PF00905">
    <property type="entry name" value="Transpeptidase"/>
    <property type="match status" value="1"/>
</dbReference>
<dbReference type="InterPro" id="IPR003961">
    <property type="entry name" value="FN3_dom"/>
</dbReference>
<dbReference type="Pfam" id="PF00041">
    <property type="entry name" value="fn3"/>
    <property type="match status" value="1"/>
</dbReference>
<dbReference type="Gene3D" id="3.40.710.10">
    <property type="entry name" value="DD-peptidase/beta-lactamase superfamily"/>
    <property type="match status" value="1"/>
</dbReference>
<dbReference type="KEGG" id="gjf:M493_11150"/>
<dbReference type="FunFam" id="1.10.3810.10:FF:000001">
    <property type="entry name" value="Penicillin-binding protein 1A"/>
    <property type="match status" value="1"/>
</dbReference>
<dbReference type="GO" id="GO:0006508">
    <property type="term" value="P:proteolysis"/>
    <property type="evidence" value="ECO:0007669"/>
    <property type="project" value="UniProtKB-KW"/>
</dbReference>
<evidence type="ECO:0000313" key="17">
    <source>
        <dbReference type="EMBL" id="AGT32480.2"/>
    </source>
</evidence>
<keyword evidence="10" id="KW-0511">Multifunctional enzyme</keyword>
<organism evidence="17 18">
    <name type="scientific">Geobacillus genomosp. 3</name>
    <dbReference type="NCBI Taxonomy" id="1921421"/>
    <lineage>
        <taxon>Bacteria</taxon>
        <taxon>Bacillati</taxon>
        <taxon>Bacillota</taxon>
        <taxon>Bacilli</taxon>
        <taxon>Bacillales</taxon>
        <taxon>Anoxybacillaceae</taxon>
        <taxon>Geobacillus</taxon>
    </lineage>
</organism>
<dbReference type="GO" id="GO:0008360">
    <property type="term" value="P:regulation of cell shape"/>
    <property type="evidence" value="ECO:0007669"/>
    <property type="project" value="UniProtKB-KW"/>
</dbReference>
<keyword evidence="6" id="KW-0808">Transferase</keyword>
<evidence type="ECO:0000256" key="8">
    <source>
        <dbReference type="ARBA" id="ARBA00022960"/>
    </source>
</evidence>
<keyword evidence="18" id="KW-1185">Reference proteome</keyword>
<comment type="catalytic activity">
    <reaction evidence="12">
        <text>Preferential cleavage: (Ac)2-L-Lys-D-Ala-|-D-Ala. Also transpeptidation of peptidyl-alanyl moieties that are N-acyl substituents of D-alanine.</text>
        <dbReference type="EC" id="3.4.16.4"/>
    </reaction>
</comment>
<dbReference type="Gene3D" id="1.10.3810.10">
    <property type="entry name" value="Biosynthetic peptidoglycan transglycosylase-like"/>
    <property type="match status" value="1"/>
</dbReference>
<dbReference type="STRING" id="1921421.M493_11150"/>
<keyword evidence="7" id="KW-0378">Hydrolase</keyword>
<dbReference type="InterPro" id="IPR023346">
    <property type="entry name" value="Lysozyme-like_dom_sf"/>
</dbReference>
<proteinExistence type="inferred from homology"/>
<evidence type="ECO:0000256" key="9">
    <source>
        <dbReference type="ARBA" id="ARBA00022984"/>
    </source>
</evidence>
<dbReference type="Gene3D" id="2.60.40.10">
    <property type="entry name" value="Immunoglobulins"/>
    <property type="match status" value="1"/>
</dbReference>
<dbReference type="InterPro" id="IPR036950">
    <property type="entry name" value="PBP_transglycosylase"/>
</dbReference>
<accession>S5ZE02</accession>
<dbReference type="CDD" id="cd00063">
    <property type="entry name" value="FN3"/>
    <property type="match status" value="1"/>
</dbReference>
<feature type="domain" description="Fibronectin type-III" evidence="16">
    <location>
        <begin position="698"/>
        <end position="789"/>
    </location>
</feature>
<feature type="compositionally biased region" description="Low complexity" evidence="14">
    <location>
        <begin position="862"/>
        <end position="877"/>
    </location>
</feature>
<evidence type="ECO:0000256" key="7">
    <source>
        <dbReference type="ARBA" id="ARBA00022801"/>
    </source>
</evidence>
<dbReference type="GO" id="GO:0009252">
    <property type="term" value="P:peptidoglycan biosynthetic process"/>
    <property type="evidence" value="ECO:0007669"/>
    <property type="project" value="UniProtKB-KW"/>
</dbReference>
<dbReference type="PANTHER" id="PTHR32282:SF29">
    <property type="entry name" value="PENICILLIN-BINDING PROTEIN 1A"/>
    <property type="match status" value="1"/>
</dbReference>
<dbReference type="InterPro" id="IPR036116">
    <property type="entry name" value="FN3_sf"/>
</dbReference>
<name>S5ZE02_GEOG3</name>
<dbReference type="InterPro" id="IPR050396">
    <property type="entry name" value="Glycosyltr_51/Transpeptidase"/>
</dbReference>
<feature type="compositionally biased region" description="Acidic residues" evidence="14">
    <location>
        <begin position="791"/>
        <end position="800"/>
    </location>
</feature>
<evidence type="ECO:0000256" key="5">
    <source>
        <dbReference type="ARBA" id="ARBA00022676"/>
    </source>
</evidence>
<reference evidence="17 18" key="1">
    <citation type="journal article" date="2014" name="Genome Announc.">
        <title>Complete Genome Sequence of the Thermophilic Polychlorinated Biphenyl Degrader Geobacillus sp. Strain JF8 (NBRC 109937).</title>
        <authorList>
            <person name="Shintani M."/>
            <person name="Ohtsubo Y."/>
            <person name="Fukuda K."/>
            <person name="Hosoyama A."/>
            <person name="Ohji S."/>
            <person name="Yamazoe A."/>
            <person name="Fujita N."/>
            <person name="Nagata Y."/>
            <person name="Tsuda M."/>
            <person name="Hatta T."/>
            <person name="Kimbara K."/>
        </authorList>
    </citation>
    <scope>NUCLEOTIDE SEQUENCE [LARGE SCALE GENOMIC DNA]</scope>
    <source>
        <strain evidence="17 18">JF8</strain>
    </source>
</reference>
<dbReference type="InterPro" id="IPR001460">
    <property type="entry name" value="PCN-bd_Tpept"/>
</dbReference>
<keyword evidence="5" id="KW-0328">Glycosyltransferase</keyword>
<keyword evidence="11" id="KW-0961">Cell wall biogenesis/degradation</keyword>
<evidence type="ECO:0000256" key="10">
    <source>
        <dbReference type="ARBA" id="ARBA00023268"/>
    </source>
</evidence>
<dbReference type="GO" id="GO:0030288">
    <property type="term" value="C:outer membrane-bounded periplasmic space"/>
    <property type="evidence" value="ECO:0007669"/>
    <property type="project" value="TreeGrafter"/>
</dbReference>
<dbReference type="Proteomes" id="UP000015500">
    <property type="component" value="Chromosome"/>
</dbReference>
<dbReference type="SUPFAM" id="SSF56601">
    <property type="entry name" value="beta-lactamase/transpeptidase-like"/>
    <property type="match status" value="1"/>
</dbReference>
<dbReference type="GO" id="GO:0009002">
    <property type="term" value="F:serine-type D-Ala-D-Ala carboxypeptidase activity"/>
    <property type="evidence" value="ECO:0007669"/>
    <property type="project" value="UniProtKB-EC"/>
</dbReference>
<protein>
    <submittedName>
        <fullName evidence="17">Penicillin-binding protein</fullName>
    </submittedName>
</protein>
<feature type="transmembrane region" description="Helical" evidence="15">
    <location>
        <begin position="33"/>
        <end position="60"/>
    </location>
</feature>
<evidence type="ECO:0000256" key="2">
    <source>
        <dbReference type="ARBA" id="ARBA00007739"/>
    </source>
</evidence>
<keyword evidence="3" id="KW-0121">Carboxypeptidase</keyword>
<comment type="catalytic activity">
    <reaction evidence="13">
        <text>[GlcNAc-(1-&gt;4)-Mur2Ac(oyl-L-Ala-gamma-D-Glu-L-Lys-D-Ala-D-Ala)](n)-di-trans,octa-cis-undecaprenyl diphosphate + beta-D-GlcNAc-(1-&gt;4)-Mur2Ac(oyl-L-Ala-gamma-D-Glu-L-Lys-D-Ala-D-Ala)-di-trans,octa-cis-undecaprenyl diphosphate = [GlcNAc-(1-&gt;4)-Mur2Ac(oyl-L-Ala-gamma-D-Glu-L-Lys-D-Ala-D-Ala)](n+1)-di-trans,octa-cis-undecaprenyl diphosphate + di-trans,octa-cis-undecaprenyl diphosphate + H(+)</text>
        <dbReference type="Rhea" id="RHEA:23708"/>
        <dbReference type="Rhea" id="RHEA-COMP:9602"/>
        <dbReference type="Rhea" id="RHEA-COMP:9603"/>
        <dbReference type="ChEBI" id="CHEBI:15378"/>
        <dbReference type="ChEBI" id="CHEBI:58405"/>
        <dbReference type="ChEBI" id="CHEBI:60033"/>
        <dbReference type="ChEBI" id="CHEBI:78435"/>
        <dbReference type="EC" id="2.4.99.28"/>
    </reaction>
</comment>
<keyword evidence="15" id="KW-0472">Membrane</keyword>
<evidence type="ECO:0000313" key="18">
    <source>
        <dbReference type="Proteomes" id="UP000015500"/>
    </source>
</evidence>
<keyword evidence="4" id="KW-0645">Protease</keyword>
<evidence type="ECO:0000256" key="6">
    <source>
        <dbReference type="ARBA" id="ARBA00022679"/>
    </source>
</evidence>
<gene>
    <name evidence="17" type="ORF">M493_11150</name>
</gene>
<dbReference type="Pfam" id="PF00912">
    <property type="entry name" value="Transgly"/>
    <property type="match status" value="1"/>
</dbReference>
<evidence type="ECO:0000256" key="3">
    <source>
        <dbReference type="ARBA" id="ARBA00022645"/>
    </source>
</evidence>
<dbReference type="InterPro" id="IPR013783">
    <property type="entry name" value="Ig-like_fold"/>
</dbReference>
<dbReference type="InterPro" id="IPR001264">
    <property type="entry name" value="Glyco_trans_51"/>
</dbReference>
<dbReference type="NCBIfam" id="TIGR02074">
    <property type="entry name" value="PBP_1a_fam"/>
    <property type="match status" value="1"/>
</dbReference>
<dbReference type="GO" id="GO:0071555">
    <property type="term" value="P:cell wall organization"/>
    <property type="evidence" value="ECO:0007669"/>
    <property type="project" value="UniProtKB-KW"/>
</dbReference>
<evidence type="ECO:0000256" key="15">
    <source>
        <dbReference type="SAM" id="Phobius"/>
    </source>
</evidence>
<dbReference type="HOGENOM" id="CLU_006354_2_5_9"/>
<feature type="region of interest" description="Disordered" evidence="14">
    <location>
        <begin position="775"/>
        <end position="880"/>
    </location>
</feature>
<dbReference type="SUPFAM" id="SSF53955">
    <property type="entry name" value="Lysozyme-like"/>
    <property type="match status" value="1"/>
</dbReference>
<evidence type="ECO:0000256" key="14">
    <source>
        <dbReference type="SAM" id="MobiDB-lite"/>
    </source>
</evidence>
<evidence type="ECO:0000259" key="16">
    <source>
        <dbReference type="PROSITE" id="PS50853"/>
    </source>
</evidence>
<keyword evidence="9" id="KW-0573">Peptidoglycan synthesis</keyword>
<dbReference type="PROSITE" id="PS50853">
    <property type="entry name" value="FN3"/>
    <property type="match status" value="1"/>
</dbReference>
<sequence length="905" mass="99071">MLMSGEYRSRVERKQAAKQAKQKKGKKKKGVSWLRTIAIAILLMIVIGAASGVAAFAYFVKDAPPLDEAKIKDPLSSTIYDMDGKKVAELGGYKRTYISYKDVPKVLENAVLATEDARFYEHHGIDIVRLAGAVIANIQEGFGAEGGSTITQQVVKMTFLSSKKTLERKAQEAWLALQLEQKYSKQEILEMYLNKIYYSDGIYGVARAAEYYFGKTNLKELTLPEAALLAGMPQSPNRYNPYDHPEAAKKRRDTVLSLMAKHGFISQEEAEKAKQVPIKSMLTERKKPQSSVPYDAFIDEVIKEVTDKANVNVFEDGLKIYTTLDQEAQSYVENLLNSDQYFTGKKDLQSAIALIDTKTGAIRALGGGRNRDHVEFGFNYAIQPVGQPGSAIKPILDYGPAIEYLKWSTAHIIVDEPYTYSDGTPIRNADRRYAGPVTMRYALTWSRNIPALKTFQAVGKERAKEFANRLGMGFNEVEEAYSIGGVKRYVSPLQMAGAYSAFGNNGVYTKPYAVTKIVFPDGTEMDLKPKPKRVMHDYTAYMITDMLKSVVRSGTGQSANIPGLELAGKTGTTNYGPSGAQFGLSEGDVPDSWFVGYTPNYTAAVWTGFSKKSSTASLDKTEQRISRSLFRALISEIDDGSGEFERPDSVVKLPIKKGTNPPKLASKYTPADEITYELFVRGTQPTEVAKDEPKELPAVKDLTASYDGAANTISVSWSYNEQTDNTIFEVRVKDDQGHTETITTKDVGVTITNVTPGASYTIAVYAKEDDRISKPAITSVRIPGGEQPPTPDDESGDDDNNGAGNGNNGTNENNNNGNNTNGNNGNNGNNQNNGNDNENSDDGGDDGNDGDEGTGQEDGDDGTTPPTTPTNPQSGNGYNVGMKLTFRTLSTKIGRIFLFSCRMNP</sequence>
<dbReference type="AlphaFoldDB" id="S5ZE02"/>
<evidence type="ECO:0000256" key="4">
    <source>
        <dbReference type="ARBA" id="ARBA00022670"/>
    </source>
</evidence>
<evidence type="ECO:0000256" key="13">
    <source>
        <dbReference type="ARBA" id="ARBA00049902"/>
    </source>
</evidence>
<keyword evidence="15" id="KW-0812">Transmembrane</keyword>
<keyword evidence="15" id="KW-1133">Transmembrane helix</keyword>